<dbReference type="EMBL" id="JBFOLK010000004">
    <property type="protein sequence ID" value="KAL2519240.1"/>
    <property type="molecule type" value="Genomic_DNA"/>
</dbReference>
<dbReference type="PANTHER" id="PTHR46327">
    <property type="entry name" value="F16F4.11 PROTEIN-RELATED"/>
    <property type="match status" value="1"/>
</dbReference>
<sequence>MNFDTAMKRSGPRDHSSVNQYLVTKAIDNRYKINGSCRTLQLEEQKLQIQAKMLEFKKQRIKWLRSSELEDRELEKMRLQNEYLKLKSGRLAFETKCLEMGARKKVQISMI</sequence>
<protein>
    <submittedName>
        <fullName evidence="1">Sequence-specific DNA binding transcription factor</fullName>
    </submittedName>
</protein>
<keyword evidence="2" id="KW-1185">Reference proteome</keyword>
<gene>
    <name evidence="1" type="ORF">Adt_15487</name>
</gene>
<proteinExistence type="predicted"/>
<comment type="caution">
    <text evidence="1">The sequence shown here is derived from an EMBL/GenBank/DDBJ whole genome shotgun (WGS) entry which is preliminary data.</text>
</comment>
<dbReference type="AlphaFoldDB" id="A0ABD1U2L1"/>
<name>A0ABD1U2L1_9LAMI</name>
<dbReference type="Proteomes" id="UP001604336">
    <property type="component" value="Unassembled WGS sequence"/>
</dbReference>
<evidence type="ECO:0000313" key="2">
    <source>
        <dbReference type="Proteomes" id="UP001604336"/>
    </source>
</evidence>
<reference evidence="2" key="1">
    <citation type="submission" date="2024-07" db="EMBL/GenBank/DDBJ databases">
        <title>Two chromosome-level genome assemblies of Korean endemic species Abeliophyllum distichum and Forsythia ovata (Oleaceae).</title>
        <authorList>
            <person name="Jang H."/>
        </authorList>
    </citation>
    <scope>NUCLEOTIDE SEQUENCE [LARGE SCALE GENOMIC DNA]</scope>
</reference>
<evidence type="ECO:0000313" key="1">
    <source>
        <dbReference type="EMBL" id="KAL2519240.1"/>
    </source>
</evidence>
<dbReference type="PANTHER" id="PTHR46327:SF3">
    <property type="entry name" value="TRANSCRIPTION FACTOR"/>
    <property type="match status" value="1"/>
</dbReference>
<accession>A0ABD1U2L1</accession>
<organism evidence="1 2">
    <name type="scientific">Abeliophyllum distichum</name>
    <dbReference type="NCBI Taxonomy" id="126358"/>
    <lineage>
        <taxon>Eukaryota</taxon>
        <taxon>Viridiplantae</taxon>
        <taxon>Streptophyta</taxon>
        <taxon>Embryophyta</taxon>
        <taxon>Tracheophyta</taxon>
        <taxon>Spermatophyta</taxon>
        <taxon>Magnoliopsida</taxon>
        <taxon>eudicotyledons</taxon>
        <taxon>Gunneridae</taxon>
        <taxon>Pentapetalae</taxon>
        <taxon>asterids</taxon>
        <taxon>lamiids</taxon>
        <taxon>Lamiales</taxon>
        <taxon>Oleaceae</taxon>
        <taxon>Forsythieae</taxon>
        <taxon>Abeliophyllum</taxon>
    </lineage>
</organism>